<organism evidence="2 3">
    <name type="scientific">Mesorhizobium huakuii</name>
    <dbReference type="NCBI Taxonomy" id="28104"/>
    <lineage>
        <taxon>Bacteria</taxon>
        <taxon>Pseudomonadati</taxon>
        <taxon>Pseudomonadota</taxon>
        <taxon>Alphaproteobacteria</taxon>
        <taxon>Hyphomicrobiales</taxon>
        <taxon>Phyllobacteriaceae</taxon>
        <taxon>Mesorhizobium</taxon>
    </lineage>
</organism>
<keyword evidence="1" id="KW-1133">Transmembrane helix</keyword>
<keyword evidence="1" id="KW-0812">Transmembrane</keyword>
<proteinExistence type="predicted"/>
<feature type="transmembrane region" description="Helical" evidence="1">
    <location>
        <begin position="75"/>
        <end position="100"/>
    </location>
</feature>
<dbReference type="RefSeq" id="WP_183461175.1">
    <property type="nucleotide sequence ID" value="NZ_CP050296.1"/>
</dbReference>
<evidence type="ECO:0000313" key="2">
    <source>
        <dbReference type="EMBL" id="QND55654.1"/>
    </source>
</evidence>
<protein>
    <submittedName>
        <fullName evidence="2">Uncharacterized protein</fullName>
    </submittedName>
</protein>
<evidence type="ECO:0000313" key="3">
    <source>
        <dbReference type="Proteomes" id="UP000515465"/>
    </source>
</evidence>
<feature type="transmembrane region" description="Helical" evidence="1">
    <location>
        <begin position="43"/>
        <end position="63"/>
    </location>
</feature>
<name>A0A7G6SMC2_9HYPH</name>
<feature type="transmembrane region" description="Helical" evidence="1">
    <location>
        <begin position="12"/>
        <end position="37"/>
    </location>
</feature>
<dbReference type="EMBL" id="CP050296">
    <property type="protein sequence ID" value="QND55654.1"/>
    <property type="molecule type" value="Genomic_DNA"/>
</dbReference>
<feature type="transmembrane region" description="Helical" evidence="1">
    <location>
        <begin position="112"/>
        <end position="130"/>
    </location>
</feature>
<sequence length="136" mass="14470">MTLGTLRTVVSVVAIFGHLFVFLVGIALGVFSLLSGVDAMQTLLMASPVLAVIAFGAFSNVIANRTGQPAPEKVSGTFALLCVAFPVILISLVLVLFWLFYQQLDHFGPDQLKIALGGVETFFGVYIGMISKSLFG</sequence>
<keyword evidence="1" id="KW-0472">Membrane</keyword>
<dbReference type="AlphaFoldDB" id="A0A7G6SMC2"/>
<reference evidence="2" key="1">
    <citation type="journal article" date="2020" name="Mol. Plant Microbe Interact.">
        <title>Complete genome sequences of four natural Pseudomonas isolates that catabolize a wide range of aromatic compounds relevant to lignin valorization.</title>
        <authorList>
            <person name="Hatmaker E.A."/>
            <person name="Presle G."/>
            <person name="Cannon O."/>
            <person name="Guss A.M."/>
            <person name="Elkins J.G."/>
        </authorList>
    </citation>
    <scope>NUCLEOTIDE SEQUENCE</scope>
    <source>
        <strain evidence="2">583</strain>
    </source>
</reference>
<evidence type="ECO:0000256" key="1">
    <source>
        <dbReference type="SAM" id="Phobius"/>
    </source>
</evidence>
<accession>A0A7G6SMC2</accession>
<dbReference type="Proteomes" id="UP000515465">
    <property type="component" value="Chromosome"/>
</dbReference>
<gene>
    <name evidence="2" type="ORF">HB778_02425</name>
</gene>